<protein>
    <recommendedName>
        <fullName evidence="2">DegT/DnrJ/EryC1/StrS family aminotransferase</fullName>
    </recommendedName>
</protein>
<dbReference type="InterPro" id="IPR015421">
    <property type="entry name" value="PyrdxlP-dep_Trfase_major"/>
</dbReference>
<name>A0A382ACK5_9ZZZZ</name>
<organism evidence="1">
    <name type="scientific">marine metagenome</name>
    <dbReference type="NCBI Taxonomy" id="408172"/>
    <lineage>
        <taxon>unclassified sequences</taxon>
        <taxon>metagenomes</taxon>
        <taxon>ecological metagenomes</taxon>
    </lineage>
</organism>
<feature type="non-terminal residue" evidence="1">
    <location>
        <position position="1"/>
    </location>
</feature>
<dbReference type="InterPro" id="IPR015422">
    <property type="entry name" value="PyrdxlP-dep_Trfase_small"/>
</dbReference>
<sequence>VKIPINIPDINDEEIREVRNVLLEKSLTSSSFDGGTRVQQFEKLLSKFVKSKFAIAVNSGTSALQASLYALNIKSGDEVLIPSFTFVATANSVKSVGAKPVFVDILKDNYTMDPGDLRKKITKRSKAVIPVHLYGHVAYINEILEIATKYNLKIIEDASQSLGSKLKGRHSGTFSHLGCFSLYAAKVMTSGEGGAIVTDDKKLSEKLKQIRNHGISKNHLTTTFGLNLRLPEINAAIAKVQMKKLPILLKKRKSNAQILTDLLKNYDIILPKQRKSETLNWYLYTIALKNRNVAMKKLNSSGINASVYYSPPIHKTPYYKTKTSLRNTEWAACHILSLPIHPKVRKSDMIKMKKILSRNRN</sequence>
<dbReference type="AlphaFoldDB" id="A0A382ACK5"/>
<dbReference type="GO" id="GO:0030170">
    <property type="term" value="F:pyridoxal phosphate binding"/>
    <property type="evidence" value="ECO:0007669"/>
    <property type="project" value="TreeGrafter"/>
</dbReference>
<dbReference type="CDD" id="cd00616">
    <property type="entry name" value="AHBA_syn"/>
    <property type="match status" value="1"/>
</dbReference>
<accession>A0A382ACK5</accession>
<dbReference type="SUPFAM" id="SSF53383">
    <property type="entry name" value="PLP-dependent transferases"/>
    <property type="match status" value="1"/>
</dbReference>
<dbReference type="PIRSF" id="PIRSF000390">
    <property type="entry name" value="PLP_StrS"/>
    <property type="match status" value="1"/>
</dbReference>
<dbReference type="PANTHER" id="PTHR30244">
    <property type="entry name" value="TRANSAMINASE"/>
    <property type="match status" value="1"/>
</dbReference>
<dbReference type="Pfam" id="PF01041">
    <property type="entry name" value="DegT_DnrJ_EryC1"/>
    <property type="match status" value="1"/>
</dbReference>
<dbReference type="GO" id="GO:0000271">
    <property type="term" value="P:polysaccharide biosynthetic process"/>
    <property type="evidence" value="ECO:0007669"/>
    <property type="project" value="TreeGrafter"/>
</dbReference>
<dbReference type="Gene3D" id="3.90.1150.10">
    <property type="entry name" value="Aspartate Aminotransferase, domain 1"/>
    <property type="match status" value="1"/>
</dbReference>
<reference evidence="1" key="1">
    <citation type="submission" date="2018-05" db="EMBL/GenBank/DDBJ databases">
        <authorList>
            <person name="Lanie J.A."/>
            <person name="Ng W.-L."/>
            <person name="Kazmierczak K.M."/>
            <person name="Andrzejewski T.M."/>
            <person name="Davidsen T.M."/>
            <person name="Wayne K.J."/>
            <person name="Tettelin H."/>
            <person name="Glass J.I."/>
            <person name="Rusch D."/>
            <person name="Podicherti R."/>
            <person name="Tsui H.-C.T."/>
            <person name="Winkler M.E."/>
        </authorList>
    </citation>
    <scope>NUCLEOTIDE SEQUENCE</scope>
</reference>
<dbReference type="EMBL" id="UINC01024779">
    <property type="protein sequence ID" value="SVA99114.1"/>
    <property type="molecule type" value="Genomic_DNA"/>
</dbReference>
<dbReference type="InterPro" id="IPR015424">
    <property type="entry name" value="PyrdxlP-dep_Trfase"/>
</dbReference>
<dbReference type="InterPro" id="IPR000653">
    <property type="entry name" value="DegT/StrS_aminotransferase"/>
</dbReference>
<dbReference type="GO" id="GO:0008483">
    <property type="term" value="F:transaminase activity"/>
    <property type="evidence" value="ECO:0007669"/>
    <property type="project" value="TreeGrafter"/>
</dbReference>
<dbReference type="PANTHER" id="PTHR30244:SF34">
    <property type="entry name" value="DTDP-4-AMINO-4,6-DIDEOXYGALACTOSE TRANSAMINASE"/>
    <property type="match status" value="1"/>
</dbReference>
<dbReference type="Gene3D" id="3.40.640.10">
    <property type="entry name" value="Type I PLP-dependent aspartate aminotransferase-like (Major domain)"/>
    <property type="match status" value="1"/>
</dbReference>
<gene>
    <name evidence="1" type="ORF">METZ01_LOCUS151968</name>
</gene>
<evidence type="ECO:0008006" key="2">
    <source>
        <dbReference type="Google" id="ProtNLM"/>
    </source>
</evidence>
<evidence type="ECO:0000313" key="1">
    <source>
        <dbReference type="EMBL" id="SVA99114.1"/>
    </source>
</evidence>
<proteinExistence type="predicted"/>